<evidence type="ECO:0000313" key="7">
    <source>
        <dbReference type="EMBL" id="MCX2522773.1"/>
    </source>
</evidence>
<comment type="caution">
    <text evidence="7">The sequence shown here is derived from an EMBL/GenBank/DDBJ whole genome shotgun (WGS) entry which is preliminary data.</text>
</comment>
<dbReference type="GO" id="GO:0016616">
    <property type="term" value="F:oxidoreductase activity, acting on the CH-OH group of donors, NAD or NADP as acceptor"/>
    <property type="evidence" value="ECO:0007669"/>
    <property type="project" value="InterPro"/>
</dbReference>
<comment type="similarity">
    <text evidence="1 4">Belongs to the D-isomer specific 2-hydroxyacid dehydrogenase family.</text>
</comment>
<evidence type="ECO:0000313" key="8">
    <source>
        <dbReference type="Proteomes" id="UP001165678"/>
    </source>
</evidence>
<proteinExistence type="inferred from homology"/>
<dbReference type="InterPro" id="IPR006139">
    <property type="entry name" value="D-isomer_2_OHA_DH_cat_dom"/>
</dbReference>
<dbReference type="PANTHER" id="PTHR42789">
    <property type="entry name" value="D-ISOMER SPECIFIC 2-HYDROXYACID DEHYDROGENASE FAMILY PROTEIN (AFU_ORTHOLOGUE AFUA_6G10090)"/>
    <property type="match status" value="1"/>
</dbReference>
<dbReference type="Pfam" id="PF02826">
    <property type="entry name" value="2-Hacid_dh_C"/>
    <property type="match status" value="1"/>
</dbReference>
<dbReference type="SUPFAM" id="SSF51735">
    <property type="entry name" value="NAD(P)-binding Rossmann-fold domains"/>
    <property type="match status" value="1"/>
</dbReference>
<evidence type="ECO:0000256" key="1">
    <source>
        <dbReference type="ARBA" id="ARBA00005854"/>
    </source>
</evidence>
<evidence type="ECO:0000259" key="6">
    <source>
        <dbReference type="Pfam" id="PF02826"/>
    </source>
</evidence>
<keyword evidence="2 4" id="KW-0560">Oxidoreductase</keyword>
<dbReference type="Pfam" id="PF00389">
    <property type="entry name" value="2-Hacid_dh"/>
    <property type="match status" value="1"/>
</dbReference>
<dbReference type="InterPro" id="IPR050857">
    <property type="entry name" value="D-2-hydroxyacid_DH"/>
</dbReference>
<dbReference type="Gene3D" id="3.40.50.720">
    <property type="entry name" value="NAD(P)-binding Rossmann-like Domain"/>
    <property type="match status" value="2"/>
</dbReference>
<dbReference type="InterPro" id="IPR006140">
    <property type="entry name" value="D-isomer_DH_NAD-bd"/>
</dbReference>
<feature type="domain" description="D-isomer specific 2-hydroxyacid dehydrogenase catalytic" evidence="5">
    <location>
        <begin position="24"/>
        <end position="313"/>
    </location>
</feature>
<evidence type="ECO:0000256" key="3">
    <source>
        <dbReference type="ARBA" id="ARBA00023027"/>
    </source>
</evidence>
<keyword evidence="3" id="KW-0520">NAD</keyword>
<keyword evidence="8" id="KW-1185">Reference proteome</keyword>
<reference evidence="7" key="1">
    <citation type="submission" date="2022-11" db="EMBL/GenBank/DDBJ databases">
        <title>Larsenimonas rhizosphaerae sp. nov., isolated from a tidal mudflat.</title>
        <authorList>
            <person name="Lee S.D."/>
            <person name="Kim I.S."/>
        </authorList>
    </citation>
    <scope>NUCLEOTIDE SEQUENCE</scope>
    <source>
        <strain evidence="7">GH2-1</strain>
    </source>
</reference>
<dbReference type="SUPFAM" id="SSF52283">
    <property type="entry name" value="Formate/glycerate dehydrogenase catalytic domain-like"/>
    <property type="match status" value="1"/>
</dbReference>
<evidence type="ECO:0000259" key="5">
    <source>
        <dbReference type="Pfam" id="PF00389"/>
    </source>
</evidence>
<name>A0AA42CWM1_9GAMM</name>
<evidence type="ECO:0000256" key="2">
    <source>
        <dbReference type="ARBA" id="ARBA00023002"/>
    </source>
</evidence>
<protein>
    <submittedName>
        <fullName evidence="7">D-2-hydroxyacid dehydrogenase family protein</fullName>
    </submittedName>
</protein>
<dbReference type="EMBL" id="JAPIVE010000001">
    <property type="protein sequence ID" value="MCX2522773.1"/>
    <property type="molecule type" value="Genomic_DNA"/>
</dbReference>
<sequence>MKIAIPDDYQQVVRELDCLSLLDGHDVRILSGPFDSADALAEALQGVEALVLIRERTCITEALLAQLPDLRLISQTGRVSQHIDVALCERYGVQVLEGRGSPVAPAELCWALIMAASRHLPAYITHLQQGRWQCAEPAGLGRVLSGRTLGIWGYGRIGQRIAGYGQAFGMQVMVWGSQAAQDRAEADGLACAESREVFFSQVDVLSLHLRLVEATRGLVTRQDLARMKPDALLVNISRAELIEPGALHDALIDHPRRMAALDVFEQEPATADTDPLLALPNVMATPHLGYVEKDSYELYFSVAFENLVNACEGNC</sequence>
<dbReference type="CDD" id="cd12169">
    <property type="entry name" value="PGDH_like_1"/>
    <property type="match status" value="1"/>
</dbReference>
<dbReference type="GO" id="GO:0051287">
    <property type="term" value="F:NAD binding"/>
    <property type="evidence" value="ECO:0007669"/>
    <property type="project" value="InterPro"/>
</dbReference>
<feature type="domain" description="D-isomer specific 2-hydroxyacid dehydrogenase NAD-binding" evidence="6">
    <location>
        <begin position="111"/>
        <end position="289"/>
    </location>
</feature>
<gene>
    <name evidence="7" type="ORF">OQ287_00775</name>
</gene>
<dbReference type="PANTHER" id="PTHR42789:SF1">
    <property type="entry name" value="D-ISOMER SPECIFIC 2-HYDROXYACID DEHYDROGENASE FAMILY PROTEIN (AFU_ORTHOLOGUE AFUA_6G10090)"/>
    <property type="match status" value="1"/>
</dbReference>
<dbReference type="RefSeq" id="WP_265895258.1">
    <property type="nucleotide sequence ID" value="NZ_JAPIVE010000001.1"/>
</dbReference>
<evidence type="ECO:0000256" key="4">
    <source>
        <dbReference type="RuleBase" id="RU003719"/>
    </source>
</evidence>
<dbReference type="Proteomes" id="UP001165678">
    <property type="component" value="Unassembled WGS sequence"/>
</dbReference>
<accession>A0AA42CWM1</accession>
<dbReference type="InterPro" id="IPR036291">
    <property type="entry name" value="NAD(P)-bd_dom_sf"/>
</dbReference>
<dbReference type="AlphaFoldDB" id="A0AA42CWM1"/>
<organism evidence="7 8">
    <name type="scientific">Larsenimonas rhizosphaerae</name>
    <dbReference type="NCBI Taxonomy" id="2944682"/>
    <lineage>
        <taxon>Bacteria</taxon>
        <taxon>Pseudomonadati</taxon>
        <taxon>Pseudomonadota</taxon>
        <taxon>Gammaproteobacteria</taxon>
        <taxon>Oceanospirillales</taxon>
        <taxon>Halomonadaceae</taxon>
        <taxon>Larsenimonas</taxon>
    </lineage>
</organism>